<dbReference type="InterPro" id="IPR000595">
    <property type="entry name" value="cNMP-bd_dom"/>
</dbReference>
<dbReference type="PROSITE" id="PS50042">
    <property type="entry name" value="CNMP_BINDING_3"/>
    <property type="match status" value="1"/>
</dbReference>
<dbReference type="AlphaFoldDB" id="A0A2T5J907"/>
<evidence type="ECO:0000259" key="4">
    <source>
        <dbReference type="PROSITE" id="PS50042"/>
    </source>
</evidence>
<evidence type="ECO:0000313" key="6">
    <source>
        <dbReference type="Proteomes" id="UP000244168"/>
    </source>
</evidence>
<evidence type="ECO:0000256" key="1">
    <source>
        <dbReference type="ARBA" id="ARBA00023015"/>
    </source>
</evidence>
<protein>
    <submittedName>
        <fullName evidence="5">CRP/FNR family transcriptional regulator</fullName>
    </submittedName>
</protein>
<dbReference type="InterPro" id="IPR018490">
    <property type="entry name" value="cNMP-bd_dom_sf"/>
</dbReference>
<reference evidence="5 6" key="1">
    <citation type="submission" date="2018-04" db="EMBL/GenBank/DDBJ databases">
        <title>Genomic Encyclopedia of Archaeal and Bacterial Type Strains, Phase II (KMG-II): from individual species to whole genera.</title>
        <authorList>
            <person name="Goeker M."/>
        </authorList>
    </citation>
    <scope>NUCLEOTIDE SEQUENCE [LARGE SCALE GENOMIC DNA]</scope>
    <source>
        <strain evidence="5 6">DSM 26809</strain>
    </source>
</reference>
<dbReference type="Pfam" id="PF00027">
    <property type="entry name" value="cNMP_binding"/>
    <property type="match status" value="1"/>
</dbReference>
<dbReference type="GO" id="GO:0006355">
    <property type="term" value="P:regulation of DNA-templated transcription"/>
    <property type="evidence" value="ECO:0007669"/>
    <property type="project" value="InterPro"/>
</dbReference>
<comment type="caution">
    <text evidence="5">The sequence shown here is derived from an EMBL/GenBank/DDBJ whole genome shotgun (WGS) entry which is preliminary data.</text>
</comment>
<dbReference type="SUPFAM" id="SSF46785">
    <property type="entry name" value="Winged helix' DNA-binding domain"/>
    <property type="match status" value="1"/>
</dbReference>
<dbReference type="InterPro" id="IPR036388">
    <property type="entry name" value="WH-like_DNA-bd_sf"/>
</dbReference>
<dbReference type="InterPro" id="IPR036390">
    <property type="entry name" value="WH_DNA-bd_sf"/>
</dbReference>
<dbReference type="Pfam" id="PF13545">
    <property type="entry name" value="HTH_Crp_2"/>
    <property type="match status" value="1"/>
</dbReference>
<proteinExistence type="predicted"/>
<evidence type="ECO:0000313" key="5">
    <source>
        <dbReference type="EMBL" id="PTQ96563.1"/>
    </source>
</evidence>
<feature type="domain" description="Cyclic nucleotide-binding" evidence="4">
    <location>
        <begin position="16"/>
        <end position="82"/>
    </location>
</feature>
<dbReference type="InterPro" id="IPR014710">
    <property type="entry name" value="RmlC-like_jellyroll"/>
</dbReference>
<gene>
    <name evidence="5" type="ORF">C8P68_10447</name>
</gene>
<dbReference type="Gene3D" id="1.10.10.10">
    <property type="entry name" value="Winged helix-like DNA-binding domain superfamily/Winged helix DNA-binding domain"/>
    <property type="match status" value="1"/>
</dbReference>
<sequence>MNAARITNTEDYLKKWFPQFEPDLRLFIQQHATLKLFKAGELLMQTGQYMKATVLITAGRIKLYRQGEDGGEFFIYYIEPGNACALSMICATKQETSQITARAVEDTMTLMIPIIYMDEMMRQYKSWYYYVLETYRVRFEELLTVIDDIAFRAMDERLFFYLQKQHRQLKTDELRFSHTEIATDLNSSREVISRLLKKMEQRGDVSLHRNFIKWLRKDEV</sequence>
<keyword evidence="1" id="KW-0805">Transcription regulation</keyword>
<accession>A0A2T5J907</accession>
<dbReference type="EMBL" id="QAOQ01000004">
    <property type="protein sequence ID" value="PTQ96563.1"/>
    <property type="molecule type" value="Genomic_DNA"/>
</dbReference>
<dbReference type="OrthoDB" id="9776746at2"/>
<dbReference type="SUPFAM" id="SSF51206">
    <property type="entry name" value="cAMP-binding domain-like"/>
    <property type="match status" value="1"/>
</dbReference>
<dbReference type="Gene3D" id="2.60.120.10">
    <property type="entry name" value="Jelly Rolls"/>
    <property type="match status" value="1"/>
</dbReference>
<keyword evidence="6" id="KW-1185">Reference proteome</keyword>
<keyword evidence="3" id="KW-0804">Transcription</keyword>
<keyword evidence="2" id="KW-0238">DNA-binding</keyword>
<dbReference type="GO" id="GO:0003677">
    <property type="term" value="F:DNA binding"/>
    <property type="evidence" value="ECO:0007669"/>
    <property type="project" value="UniProtKB-KW"/>
</dbReference>
<dbReference type="InterPro" id="IPR012318">
    <property type="entry name" value="HTH_CRP"/>
</dbReference>
<dbReference type="Proteomes" id="UP000244168">
    <property type="component" value="Unassembled WGS sequence"/>
</dbReference>
<name>A0A2T5J907_9SPHI</name>
<organism evidence="5 6">
    <name type="scientific">Mucilaginibacter yixingensis</name>
    <dbReference type="NCBI Taxonomy" id="1295612"/>
    <lineage>
        <taxon>Bacteria</taxon>
        <taxon>Pseudomonadati</taxon>
        <taxon>Bacteroidota</taxon>
        <taxon>Sphingobacteriia</taxon>
        <taxon>Sphingobacteriales</taxon>
        <taxon>Sphingobacteriaceae</taxon>
        <taxon>Mucilaginibacter</taxon>
    </lineage>
</organism>
<evidence type="ECO:0000256" key="3">
    <source>
        <dbReference type="ARBA" id="ARBA00023163"/>
    </source>
</evidence>
<dbReference type="CDD" id="cd00038">
    <property type="entry name" value="CAP_ED"/>
    <property type="match status" value="1"/>
</dbReference>
<dbReference type="RefSeq" id="WP_107828531.1">
    <property type="nucleotide sequence ID" value="NZ_CP160205.1"/>
</dbReference>
<evidence type="ECO:0000256" key="2">
    <source>
        <dbReference type="ARBA" id="ARBA00023125"/>
    </source>
</evidence>